<dbReference type="Proteomes" id="UP000756921">
    <property type="component" value="Unassembled WGS sequence"/>
</dbReference>
<comment type="caution">
    <text evidence="2">The sequence shown here is derived from an EMBL/GenBank/DDBJ whole genome shotgun (WGS) entry which is preliminary data.</text>
</comment>
<feature type="transmembrane region" description="Helical" evidence="1">
    <location>
        <begin position="109"/>
        <end position="130"/>
    </location>
</feature>
<proteinExistence type="predicted"/>
<sequence>MSQLLPVLFLVAFATGFLLSLWLIFDLVRPIRSNDSDWTLAPSTFDRSLDIYSYSCQACLFAAGLVAVGIQLHNNYRTTWLGFVTLCIIQFHTITMYARVSSLLSLPQWIVRTSYGAVIVSTVAGLYLYIR</sequence>
<feature type="transmembrane region" description="Helical" evidence="1">
    <location>
        <begin position="79"/>
        <end position="97"/>
    </location>
</feature>
<keyword evidence="1" id="KW-0472">Membrane</keyword>
<evidence type="ECO:0000313" key="2">
    <source>
        <dbReference type="EMBL" id="KAF9733704.1"/>
    </source>
</evidence>
<accession>A0A9P6KPL3</accession>
<evidence type="ECO:0000256" key="1">
    <source>
        <dbReference type="SAM" id="Phobius"/>
    </source>
</evidence>
<keyword evidence="1" id="KW-0812">Transmembrane</keyword>
<reference evidence="2" key="1">
    <citation type="journal article" date="2020" name="Mol. Plant Microbe Interact.">
        <title>Genome Sequence of the Biocontrol Agent Coniothyrium minitans strain Conio (IMI 134523).</title>
        <authorList>
            <person name="Patel D."/>
            <person name="Shittu T.A."/>
            <person name="Baroncelli R."/>
            <person name="Muthumeenakshi S."/>
            <person name="Osborne T.H."/>
            <person name="Janganan T.K."/>
            <person name="Sreenivasaprasad S."/>
        </authorList>
    </citation>
    <scope>NUCLEOTIDE SEQUENCE</scope>
    <source>
        <strain evidence="2">Conio</strain>
    </source>
</reference>
<feature type="transmembrane region" description="Helical" evidence="1">
    <location>
        <begin position="7"/>
        <end position="31"/>
    </location>
</feature>
<dbReference type="OrthoDB" id="3777149at2759"/>
<feature type="transmembrane region" description="Helical" evidence="1">
    <location>
        <begin position="51"/>
        <end position="72"/>
    </location>
</feature>
<dbReference type="AlphaFoldDB" id="A0A9P6KPL3"/>
<organism evidence="2 3">
    <name type="scientific">Paraphaeosphaeria minitans</name>
    <dbReference type="NCBI Taxonomy" id="565426"/>
    <lineage>
        <taxon>Eukaryota</taxon>
        <taxon>Fungi</taxon>
        <taxon>Dikarya</taxon>
        <taxon>Ascomycota</taxon>
        <taxon>Pezizomycotina</taxon>
        <taxon>Dothideomycetes</taxon>
        <taxon>Pleosporomycetidae</taxon>
        <taxon>Pleosporales</taxon>
        <taxon>Massarineae</taxon>
        <taxon>Didymosphaeriaceae</taxon>
        <taxon>Paraphaeosphaeria</taxon>
    </lineage>
</organism>
<protein>
    <submittedName>
        <fullName evidence="2">Uncharacterized protein</fullName>
    </submittedName>
</protein>
<evidence type="ECO:0000313" key="3">
    <source>
        <dbReference type="Proteomes" id="UP000756921"/>
    </source>
</evidence>
<dbReference type="EMBL" id="WJXW01000008">
    <property type="protein sequence ID" value="KAF9733704.1"/>
    <property type="molecule type" value="Genomic_DNA"/>
</dbReference>
<name>A0A9P6KPL3_9PLEO</name>
<gene>
    <name evidence="2" type="ORF">PMIN01_08047</name>
</gene>
<keyword evidence="1" id="KW-1133">Transmembrane helix</keyword>
<keyword evidence="3" id="KW-1185">Reference proteome</keyword>